<sequence>MDDDESMPVGLNDKPAGGPQTFFLIDDFCLSPARAGVCSA</sequence>
<dbReference type="AlphaFoldDB" id="A0A4Q7M6X0"/>
<evidence type="ECO:0000313" key="2">
    <source>
        <dbReference type="Proteomes" id="UP000292039"/>
    </source>
</evidence>
<reference evidence="1 2" key="1">
    <citation type="submission" date="2019-02" db="EMBL/GenBank/DDBJ databases">
        <title>Genomic Encyclopedia of Type Strains, Phase IV (KMG-IV): sequencing the most valuable type-strain genomes for metagenomic binning, comparative biology and taxonomic classification.</title>
        <authorList>
            <person name="Goeker M."/>
        </authorList>
    </citation>
    <scope>NUCLEOTIDE SEQUENCE [LARGE SCALE GENOMIC DNA]</scope>
    <source>
        <strain evidence="1 2">DSM 16618</strain>
    </source>
</reference>
<protein>
    <submittedName>
        <fullName evidence="1">Uncharacterized protein</fullName>
    </submittedName>
</protein>
<proteinExistence type="predicted"/>
<evidence type="ECO:0000313" key="1">
    <source>
        <dbReference type="EMBL" id="RZS63785.1"/>
    </source>
</evidence>
<dbReference type="EMBL" id="SGWZ01000008">
    <property type="protein sequence ID" value="RZS63785.1"/>
    <property type="molecule type" value="Genomic_DNA"/>
</dbReference>
<gene>
    <name evidence="1" type="ORF">EV679_3429</name>
</gene>
<organism evidence="1 2">
    <name type="scientific">Kerstersia gyiorum</name>
    <dbReference type="NCBI Taxonomy" id="206506"/>
    <lineage>
        <taxon>Bacteria</taxon>
        <taxon>Pseudomonadati</taxon>
        <taxon>Pseudomonadota</taxon>
        <taxon>Betaproteobacteria</taxon>
        <taxon>Burkholderiales</taxon>
        <taxon>Alcaligenaceae</taxon>
        <taxon>Kerstersia</taxon>
    </lineage>
</organism>
<dbReference type="Proteomes" id="UP000292039">
    <property type="component" value="Unassembled WGS sequence"/>
</dbReference>
<name>A0A4Q7M6X0_9BURK</name>
<comment type="caution">
    <text evidence="1">The sequence shown here is derived from an EMBL/GenBank/DDBJ whole genome shotgun (WGS) entry which is preliminary data.</text>
</comment>
<accession>A0A4Q7M6X0</accession>